<organism evidence="1 2">
    <name type="scientific">Streptomyces himastatinicus ATCC 53653</name>
    <dbReference type="NCBI Taxonomy" id="457427"/>
    <lineage>
        <taxon>Bacteria</taxon>
        <taxon>Bacillati</taxon>
        <taxon>Actinomycetota</taxon>
        <taxon>Actinomycetes</taxon>
        <taxon>Kitasatosporales</taxon>
        <taxon>Streptomycetaceae</taxon>
        <taxon>Streptomyces</taxon>
        <taxon>Streptomyces violaceusniger group</taxon>
    </lineage>
</organism>
<dbReference type="OrthoDB" id="4291914at2"/>
<keyword evidence="2" id="KW-1185">Reference proteome</keyword>
<dbReference type="EMBL" id="GG657754">
    <property type="protein sequence ID" value="EFL21883.1"/>
    <property type="molecule type" value="Genomic_DNA"/>
</dbReference>
<evidence type="ECO:0000313" key="1">
    <source>
        <dbReference type="EMBL" id="EFL21883.1"/>
    </source>
</evidence>
<accession>D9WPL8</accession>
<dbReference type="HOGENOM" id="CLU_1703261_0_0_11"/>
<name>D9WPL8_9ACTN</name>
<dbReference type="AlphaFoldDB" id="D9WPL8"/>
<dbReference type="Proteomes" id="UP000003963">
    <property type="component" value="Unassembled WGS sequence"/>
</dbReference>
<evidence type="ECO:0000313" key="2">
    <source>
        <dbReference type="Proteomes" id="UP000003963"/>
    </source>
</evidence>
<protein>
    <submittedName>
        <fullName evidence="1">Uncharacterized protein</fullName>
    </submittedName>
</protein>
<gene>
    <name evidence="1" type="ORF">SSOG_01595</name>
</gene>
<reference evidence="1 2" key="1">
    <citation type="submission" date="2009-02" db="EMBL/GenBank/DDBJ databases">
        <title>Annotation of Streptomyces hygroscopicus strain ATCC 53653.</title>
        <authorList>
            <consortium name="The Broad Institute Genome Sequencing Platform"/>
            <consortium name="Broad Institute Microbial Sequencing Center"/>
            <person name="Fischbach M."/>
            <person name="Godfrey P."/>
            <person name="Ward D."/>
            <person name="Young S."/>
            <person name="Zeng Q."/>
            <person name="Koehrsen M."/>
            <person name="Alvarado L."/>
            <person name="Berlin A.M."/>
            <person name="Bochicchio J."/>
            <person name="Borenstein D."/>
            <person name="Chapman S.B."/>
            <person name="Chen Z."/>
            <person name="Engels R."/>
            <person name="Freedman E."/>
            <person name="Gellesch M."/>
            <person name="Goldberg J."/>
            <person name="Griggs A."/>
            <person name="Gujja S."/>
            <person name="Heilman E.R."/>
            <person name="Heiman D.I."/>
            <person name="Hepburn T.A."/>
            <person name="Howarth C."/>
            <person name="Jen D."/>
            <person name="Larson L."/>
            <person name="Lewis B."/>
            <person name="Mehta T."/>
            <person name="Park D."/>
            <person name="Pearson M."/>
            <person name="Richards J."/>
            <person name="Roberts A."/>
            <person name="Saif S."/>
            <person name="Shea T.D."/>
            <person name="Shenoy N."/>
            <person name="Sisk P."/>
            <person name="Stolte C."/>
            <person name="Sykes S.N."/>
            <person name="Thomson T."/>
            <person name="Walk T."/>
            <person name="White J."/>
            <person name="Yandava C."/>
            <person name="Straight P."/>
            <person name="Clardy J."/>
            <person name="Hung D."/>
            <person name="Kolter R."/>
            <person name="Mekalanos J."/>
            <person name="Walker S."/>
            <person name="Walsh C.T."/>
            <person name="Wieland-Brown L.C."/>
            <person name="Haas B."/>
            <person name="Nusbaum C."/>
            <person name="Birren B."/>
        </authorList>
    </citation>
    <scope>NUCLEOTIDE SEQUENCE [LARGE SCALE GENOMIC DNA]</scope>
    <source>
        <strain evidence="1 2">ATCC 53653</strain>
    </source>
</reference>
<proteinExistence type="predicted"/>
<dbReference type="STRING" id="457427.SSOG_01595"/>
<dbReference type="RefSeq" id="WP_009713704.1">
    <property type="nucleotide sequence ID" value="NZ_GG657754.1"/>
</dbReference>
<sequence length="154" mass="17115">MSASDQPTSPEEQLRAGIFAAVEEYKRAKRAADANHDQNTLDLDYVRWIADNYGASREDGSEELTSFLEELANELDLDEVRILRMAGEAAVAVTPRVIEGAAERGMKPPRIADEIGLTPSRVYGILREQRAKDERAVVDAFFSASRSNQKTDDQ</sequence>